<feature type="region of interest" description="Disordered" evidence="1">
    <location>
        <begin position="1"/>
        <end position="31"/>
    </location>
</feature>
<keyword evidence="3" id="KW-1185">Reference proteome</keyword>
<gene>
    <name evidence="2" type="ORF">JTE90_018849</name>
</gene>
<reference evidence="2 3" key="1">
    <citation type="journal article" date="2022" name="Nat. Ecol. Evol.">
        <title>A masculinizing supergene underlies an exaggerated male reproductive morph in a spider.</title>
        <authorList>
            <person name="Hendrickx F."/>
            <person name="De Corte Z."/>
            <person name="Sonet G."/>
            <person name="Van Belleghem S.M."/>
            <person name="Kostlbacher S."/>
            <person name="Vangestel C."/>
        </authorList>
    </citation>
    <scope>NUCLEOTIDE SEQUENCE [LARGE SCALE GENOMIC DNA]</scope>
    <source>
        <strain evidence="2">W744_W776</strain>
    </source>
</reference>
<name>A0AAV6UWS2_9ARAC</name>
<dbReference type="AlphaFoldDB" id="A0AAV6UWS2"/>
<protein>
    <recommendedName>
        <fullName evidence="4">Ribosomal protein L32</fullName>
    </recommendedName>
</protein>
<evidence type="ECO:0008006" key="4">
    <source>
        <dbReference type="Google" id="ProtNLM"/>
    </source>
</evidence>
<feature type="compositionally biased region" description="Basic residues" evidence="1">
    <location>
        <begin position="22"/>
        <end position="31"/>
    </location>
</feature>
<accession>A0AAV6UWS2</accession>
<evidence type="ECO:0000256" key="1">
    <source>
        <dbReference type="SAM" id="MobiDB-lite"/>
    </source>
</evidence>
<organism evidence="2 3">
    <name type="scientific">Oedothorax gibbosus</name>
    <dbReference type="NCBI Taxonomy" id="931172"/>
    <lineage>
        <taxon>Eukaryota</taxon>
        <taxon>Metazoa</taxon>
        <taxon>Ecdysozoa</taxon>
        <taxon>Arthropoda</taxon>
        <taxon>Chelicerata</taxon>
        <taxon>Arachnida</taxon>
        <taxon>Araneae</taxon>
        <taxon>Araneomorphae</taxon>
        <taxon>Entelegynae</taxon>
        <taxon>Araneoidea</taxon>
        <taxon>Linyphiidae</taxon>
        <taxon>Erigoninae</taxon>
        <taxon>Oedothorax</taxon>
    </lineage>
</organism>
<sequence>MQTPTAQELLSKPGEAQPSGKRFSKSKPKMHPKLWKFRAESFSSHIKSRLDACEIISQSARKNGVSFL</sequence>
<comment type="caution">
    <text evidence="2">The sequence shown here is derived from an EMBL/GenBank/DDBJ whole genome shotgun (WGS) entry which is preliminary data.</text>
</comment>
<proteinExistence type="predicted"/>
<dbReference type="EMBL" id="JAFNEN010000245">
    <property type="protein sequence ID" value="KAG8188263.1"/>
    <property type="molecule type" value="Genomic_DNA"/>
</dbReference>
<evidence type="ECO:0000313" key="2">
    <source>
        <dbReference type="EMBL" id="KAG8188263.1"/>
    </source>
</evidence>
<evidence type="ECO:0000313" key="3">
    <source>
        <dbReference type="Proteomes" id="UP000827092"/>
    </source>
</evidence>
<dbReference type="Proteomes" id="UP000827092">
    <property type="component" value="Unassembled WGS sequence"/>
</dbReference>